<dbReference type="AlphaFoldDB" id="A0A1J0A7R6"/>
<name>A0A1J0A7R6_9ENTE</name>
<gene>
    <name evidence="2" type="ORF">BHY08_09060</name>
</gene>
<dbReference type="RefSeq" id="WP_071457553.1">
    <property type="nucleotide sequence ID" value="NZ_CP017267.1"/>
</dbReference>
<keyword evidence="1" id="KW-1133">Transmembrane helix</keyword>
<dbReference type="OrthoDB" id="2200349at2"/>
<feature type="transmembrane region" description="Helical" evidence="1">
    <location>
        <begin position="12"/>
        <end position="31"/>
    </location>
</feature>
<dbReference type="EMBL" id="CP017267">
    <property type="protein sequence ID" value="APB31945.1"/>
    <property type="molecule type" value="Genomic_DNA"/>
</dbReference>
<reference evidence="2 3" key="1">
    <citation type="submission" date="2016-09" db="EMBL/GenBank/DDBJ databases">
        <title>Vagococcus teuberi sp. nov., isolated from the Malian artisanal sour milk fene.</title>
        <authorList>
            <person name="Wullschleger S."/>
            <person name="Seifert C."/>
            <person name="Baumgartner S."/>
            <person name="Lacroix C."/>
            <person name="Bonfoh B."/>
            <person name="Stevens M.J."/>
            <person name="Meile L."/>
        </authorList>
    </citation>
    <scope>NUCLEOTIDE SEQUENCE [LARGE SCALE GENOMIC DNA]</scope>
    <source>
        <strain evidence="2 3">DSM 21459</strain>
    </source>
</reference>
<dbReference type="KEGG" id="vte:BHY08_09060"/>
<evidence type="ECO:0000313" key="2">
    <source>
        <dbReference type="EMBL" id="APB31945.1"/>
    </source>
</evidence>
<protein>
    <recommendedName>
        <fullName evidence="4">Competence protein ComGG</fullName>
    </recommendedName>
</protein>
<proteinExistence type="predicted"/>
<accession>A0A1J0A7R6</accession>
<organism evidence="2 3">
    <name type="scientific">Vagococcus teuberi</name>
    <dbReference type="NCBI Taxonomy" id="519472"/>
    <lineage>
        <taxon>Bacteria</taxon>
        <taxon>Bacillati</taxon>
        <taxon>Bacillota</taxon>
        <taxon>Bacilli</taxon>
        <taxon>Lactobacillales</taxon>
        <taxon>Enterococcaceae</taxon>
        <taxon>Vagococcus</taxon>
    </lineage>
</organism>
<evidence type="ECO:0000256" key="1">
    <source>
        <dbReference type="SAM" id="Phobius"/>
    </source>
</evidence>
<sequence>MSTFYKNNEGGIAIPFLCLLALFTISTLYFIDDYQQKQLLMKQATDSYLADILEEKSQADILIMENNETKIVNYSVGQVTLEKSRFGSLVKLKIELHSGFKRHVFVNN</sequence>
<evidence type="ECO:0000313" key="3">
    <source>
        <dbReference type="Proteomes" id="UP000191200"/>
    </source>
</evidence>
<evidence type="ECO:0008006" key="4">
    <source>
        <dbReference type="Google" id="ProtNLM"/>
    </source>
</evidence>
<keyword evidence="1" id="KW-0472">Membrane</keyword>
<keyword evidence="3" id="KW-1185">Reference proteome</keyword>
<keyword evidence="1" id="KW-0812">Transmembrane</keyword>
<dbReference type="STRING" id="519472.BHY08_09060"/>
<dbReference type="Proteomes" id="UP000191200">
    <property type="component" value="Chromosome"/>
</dbReference>